<dbReference type="PANTHER" id="PTHR22893">
    <property type="entry name" value="NADH OXIDOREDUCTASE-RELATED"/>
    <property type="match status" value="1"/>
</dbReference>
<dbReference type="RefSeq" id="WP_246100068.1">
    <property type="nucleotide sequence ID" value="NZ_JBHTGS010000001.1"/>
</dbReference>
<evidence type="ECO:0000313" key="2">
    <source>
        <dbReference type="EMBL" id="TQL76999.1"/>
    </source>
</evidence>
<sequence>MTSSDLETTGADASALFTPFATGPLTMANRFVMAPMTRQHSPGGVPGRDVAEYYARRAHLGLIITEGTYVDHPSAGASADVPRLYGEASLDGWREVVTAVHDRGGKIIPQLWHVGAARPAGAAPHPQAPVLTASGTAPDGSAHGTAATIKDIDEVVAGFARSAKNAQAIGFDGLELHGAHGYLLDDFFWKLTNRRTDAFGGDISGRVKLSTEIVRAVRAEVGPDLPIVYRFSQWKARHYDARFAETPGELERFLAPLVEAGVSVWHASTRRHWLPGFDGSELTLAGWAKKLTGLPTILLGSVGVRTIFGGAEANTAGVSLAPLVRRFEAGEFDLIGVGRAVLSDPEWMVKVRDGRADEIRRYEKGHEATLY</sequence>
<organism evidence="2 3">
    <name type="scientific">Stackebrandtia endophytica</name>
    <dbReference type="NCBI Taxonomy" id="1496996"/>
    <lineage>
        <taxon>Bacteria</taxon>
        <taxon>Bacillati</taxon>
        <taxon>Actinomycetota</taxon>
        <taxon>Actinomycetes</taxon>
        <taxon>Glycomycetales</taxon>
        <taxon>Glycomycetaceae</taxon>
        <taxon>Stackebrandtia</taxon>
    </lineage>
</organism>
<dbReference type="InterPro" id="IPR013785">
    <property type="entry name" value="Aldolase_TIM"/>
</dbReference>
<dbReference type="AlphaFoldDB" id="A0A543AWR6"/>
<gene>
    <name evidence="2" type="ORF">FB566_2543</name>
</gene>
<dbReference type="InterPro" id="IPR001155">
    <property type="entry name" value="OxRdtase_FMN_N"/>
</dbReference>
<dbReference type="PANTHER" id="PTHR22893:SF55">
    <property type="entry name" value="OXIDOREDUCTASE-RELATED"/>
    <property type="match status" value="1"/>
</dbReference>
<protein>
    <submittedName>
        <fullName evidence="2">2,4-dienoyl-CoA reductase-like NADH-dependent reductase (Old Yellow Enzyme family)</fullName>
    </submittedName>
</protein>
<keyword evidence="3" id="KW-1185">Reference proteome</keyword>
<dbReference type="SUPFAM" id="SSF51395">
    <property type="entry name" value="FMN-linked oxidoreductases"/>
    <property type="match status" value="1"/>
</dbReference>
<proteinExistence type="predicted"/>
<dbReference type="Gene3D" id="3.20.20.70">
    <property type="entry name" value="Aldolase class I"/>
    <property type="match status" value="1"/>
</dbReference>
<feature type="domain" description="NADH:flavin oxidoreductase/NADH oxidase N-terminal" evidence="1">
    <location>
        <begin position="16"/>
        <end position="250"/>
    </location>
</feature>
<dbReference type="FunFam" id="3.20.20.70:FF:000262">
    <property type="entry name" value="NADH:flavin oxidoreductase"/>
    <property type="match status" value="1"/>
</dbReference>
<evidence type="ECO:0000259" key="1">
    <source>
        <dbReference type="Pfam" id="PF00724"/>
    </source>
</evidence>
<dbReference type="Proteomes" id="UP000317043">
    <property type="component" value="Unassembled WGS sequence"/>
</dbReference>
<dbReference type="GO" id="GO:0010181">
    <property type="term" value="F:FMN binding"/>
    <property type="evidence" value="ECO:0007669"/>
    <property type="project" value="InterPro"/>
</dbReference>
<accession>A0A543AWR6</accession>
<reference evidence="2 3" key="1">
    <citation type="submission" date="2019-06" db="EMBL/GenBank/DDBJ databases">
        <title>Sequencing the genomes of 1000 actinobacteria strains.</title>
        <authorList>
            <person name="Klenk H.-P."/>
        </authorList>
    </citation>
    <scope>NUCLEOTIDE SEQUENCE [LARGE SCALE GENOMIC DNA]</scope>
    <source>
        <strain evidence="2 3">DSM 45928</strain>
    </source>
</reference>
<dbReference type="InterPro" id="IPR045247">
    <property type="entry name" value="Oye-like"/>
</dbReference>
<dbReference type="GO" id="GO:0005829">
    <property type="term" value="C:cytosol"/>
    <property type="evidence" value="ECO:0007669"/>
    <property type="project" value="TreeGrafter"/>
</dbReference>
<dbReference type="InParanoid" id="A0A543AWR6"/>
<evidence type="ECO:0000313" key="3">
    <source>
        <dbReference type="Proteomes" id="UP000317043"/>
    </source>
</evidence>
<name>A0A543AWR6_9ACTN</name>
<dbReference type="CDD" id="cd04747">
    <property type="entry name" value="OYE_like_5_FMN"/>
    <property type="match status" value="1"/>
</dbReference>
<dbReference type="EMBL" id="VFOW01000001">
    <property type="protein sequence ID" value="TQL76999.1"/>
    <property type="molecule type" value="Genomic_DNA"/>
</dbReference>
<comment type="caution">
    <text evidence="2">The sequence shown here is derived from an EMBL/GenBank/DDBJ whole genome shotgun (WGS) entry which is preliminary data.</text>
</comment>
<dbReference type="Pfam" id="PF00724">
    <property type="entry name" value="Oxidored_FMN"/>
    <property type="match status" value="1"/>
</dbReference>
<dbReference type="GO" id="GO:0016491">
    <property type="term" value="F:oxidoreductase activity"/>
    <property type="evidence" value="ECO:0007669"/>
    <property type="project" value="InterPro"/>
</dbReference>